<name>A0ABP6V3E8_9PSEU</name>
<dbReference type="Gene3D" id="3.30.499.10">
    <property type="entry name" value="Aconitase, domain 3"/>
    <property type="match status" value="2"/>
</dbReference>
<keyword evidence="1" id="KW-0479">Metal-binding</keyword>
<protein>
    <submittedName>
        <fullName evidence="6">Homoaconitase large subunit</fullName>
    </submittedName>
</protein>
<evidence type="ECO:0000256" key="1">
    <source>
        <dbReference type="ARBA" id="ARBA00022723"/>
    </source>
</evidence>
<dbReference type="EMBL" id="BAAAZN010000001">
    <property type="protein sequence ID" value="GAA3527904.1"/>
    <property type="molecule type" value="Genomic_DNA"/>
</dbReference>
<keyword evidence="4" id="KW-0456">Lyase</keyword>
<dbReference type="InterPro" id="IPR036008">
    <property type="entry name" value="Aconitase_4Fe-4S_dom"/>
</dbReference>
<dbReference type="RefSeq" id="WP_344855452.1">
    <property type="nucleotide sequence ID" value="NZ_BAAAZN010000001.1"/>
</dbReference>
<dbReference type="SUPFAM" id="SSF53732">
    <property type="entry name" value="Aconitase iron-sulfur domain"/>
    <property type="match status" value="1"/>
</dbReference>
<evidence type="ECO:0000259" key="5">
    <source>
        <dbReference type="Pfam" id="PF00330"/>
    </source>
</evidence>
<dbReference type="InterPro" id="IPR001030">
    <property type="entry name" value="Acoase/IPM_deHydtase_lsu_aba"/>
</dbReference>
<keyword evidence="7" id="KW-1185">Reference proteome</keyword>
<dbReference type="InterPro" id="IPR015931">
    <property type="entry name" value="Acnase/IPM_dHydase_lsu_aba_1/3"/>
</dbReference>
<dbReference type="PANTHER" id="PTHR43822">
    <property type="entry name" value="HOMOACONITASE, MITOCHONDRIAL-RELATED"/>
    <property type="match status" value="1"/>
</dbReference>
<dbReference type="PANTHER" id="PTHR43822:SF2">
    <property type="entry name" value="HOMOACONITASE, MITOCHONDRIAL"/>
    <property type="match status" value="1"/>
</dbReference>
<dbReference type="InterPro" id="IPR050067">
    <property type="entry name" value="IPM_dehydratase_rel_enz"/>
</dbReference>
<evidence type="ECO:0000313" key="7">
    <source>
        <dbReference type="Proteomes" id="UP001500689"/>
    </source>
</evidence>
<feature type="domain" description="Aconitase/3-isopropylmalate dehydratase large subunit alpha/beta/alpha" evidence="5">
    <location>
        <begin position="18"/>
        <end position="279"/>
    </location>
</feature>
<gene>
    <name evidence="6" type="primary">hacA</name>
    <name evidence="6" type="ORF">GCM10022222_08620</name>
</gene>
<evidence type="ECO:0000256" key="4">
    <source>
        <dbReference type="ARBA" id="ARBA00023239"/>
    </source>
</evidence>
<evidence type="ECO:0000256" key="2">
    <source>
        <dbReference type="ARBA" id="ARBA00023004"/>
    </source>
</evidence>
<organism evidence="6 7">
    <name type="scientific">Amycolatopsis ultiminotia</name>
    <dbReference type="NCBI Taxonomy" id="543629"/>
    <lineage>
        <taxon>Bacteria</taxon>
        <taxon>Bacillati</taxon>
        <taxon>Actinomycetota</taxon>
        <taxon>Actinomycetes</taxon>
        <taxon>Pseudonocardiales</taxon>
        <taxon>Pseudonocardiaceae</taxon>
        <taxon>Amycolatopsis</taxon>
    </lineage>
</organism>
<sequence>MNLVEKILARASGRESVEPGEIVVAKVDRLIMHDLSGYLTSQVFEKRVHTPIPDPERAVLVFDHHFSPPTEQQADVLRHNRQWAHKHGIKLYDCGNGNLHHAAVRYGHIKPGMIVVGSDSHTPVHGTLGALAVALGNDSHAGTVLPYGKAWFKVPETTRVHLQGTPKPGVTPRDVALWLVGRIGEGELNYRAVEFGGPYVRGLSFWDRWLFPLLCVDLGAKCSFVEPDEVTEAFVRTLPGDAPDVLVHGDGEAAQVLRFDVGEVEVQVACPPTVGNVKPVGEVAGTPIQYAELGGHGGGRLEDFRAAAEVLAGRKVHPDVRFQLVPSSRAVFAEAVREGLVLALHEAGATWFPPSTGSNQAYNMGALASEEAMISTHARNFPGRNGSSDASMYLASSATVAASALAGAIAGNVRGGRTGGAA</sequence>
<feature type="domain" description="Aconitase/3-isopropylmalate dehydratase large subunit alpha/beta/alpha" evidence="5">
    <location>
        <begin position="281"/>
        <end position="407"/>
    </location>
</feature>
<dbReference type="Pfam" id="PF00330">
    <property type="entry name" value="Aconitase"/>
    <property type="match status" value="2"/>
</dbReference>
<keyword evidence="2" id="KW-0408">Iron</keyword>
<dbReference type="Proteomes" id="UP001500689">
    <property type="component" value="Unassembled WGS sequence"/>
</dbReference>
<evidence type="ECO:0000313" key="6">
    <source>
        <dbReference type="EMBL" id="GAA3527904.1"/>
    </source>
</evidence>
<comment type="caution">
    <text evidence="6">The sequence shown here is derived from an EMBL/GenBank/DDBJ whole genome shotgun (WGS) entry which is preliminary data.</text>
</comment>
<accession>A0ABP6V3E8</accession>
<reference evidence="7" key="1">
    <citation type="journal article" date="2019" name="Int. J. Syst. Evol. Microbiol.">
        <title>The Global Catalogue of Microorganisms (GCM) 10K type strain sequencing project: providing services to taxonomists for standard genome sequencing and annotation.</title>
        <authorList>
            <consortium name="The Broad Institute Genomics Platform"/>
            <consortium name="The Broad Institute Genome Sequencing Center for Infectious Disease"/>
            <person name="Wu L."/>
            <person name="Ma J."/>
        </authorList>
    </citation>
    <scope>NUCLEOTIDE SEQUENCE [LARGE SCALE GENOMIC DNA]</scope>
    <source>
        <strain evidence="7">JCM 16898</strain>
    </source>
</reference>
<keyword evidence="3" id="KW-0411">Iron-sulfur</keyword>
<proteinExistence type="predicted"/>
<evidence type="ECO:0000256" key="3">
    <source>
        <dbReference type="ARBA" id="ARBA00023014"/>
    </source>
</evidence>